<dbReference type="GO" id="GO:0052851">
    <property type="term" value="F:ferric-chelate reductase (NADPH) activity"/>
    <property type="evidence" value="ECO:0007669"/>
    <property type="project" value="TreeGrafter"/>
</dbReference>
<evidence type="ECO:0000256" key="12">
    <source>
        <dbReference type="ARBA" id="ARBA00048958"/>
    </source>
</evidence>
<feature type="compositionally biased region" description="Gly residues" evidence="14">
    <location>
        <begin position="145"/>
        <end position="154"/>
    </location>
</feature>
<feature type="region of interest" description="Disordered" evidence="14">
    <location>
        <begin position="1"/>
        <end position="37"/>
    </location>
</feature>
<name>A0AAJ7WK88_PETMA</name>
<dbReference type="Pfam" id="PF03807">
    <property type="entry name" value="F420_oxidored"/>
    <property type="match status" value="1"/>
</dbReference>
<evidence type="ECO:0000256" key="5">
    <source>
        <dbReference type="ARBA" id="ARBA00022496"/>
    </source>
</evidence>
<protein>
    <submittedName>
        <fullName evidence="19">Metalloreductase STEAP2-like</fullName>
    </submittedName>
</protein>
<dbReference type="AlphaFoldDB" id="A0AAJ7WK88"/>
<dbReference type="PANTHER" id="PTHR14239">
    <property type="entry name" value="DUDULIN-RELATED"/>
    <property type="match status" value="1"/>
</dbReference>
<keyword evidence="5" id="KW-0406">Ion transport</keyword>
<feature type="transmembrane region" description="Helical" evidence="15">
    <location>
        <begin position="463"/>
        <end position="485"/>
    </location>
</feature>
<comment type="similarity">
    <text evidence="4">Belongs to the STEAP family.</text>
</comment>
<feature type="transmembrane region" description="Helical" evidence="15">
    <location>
        <begin position="423"/>
        <end position="443"/>
    </location>
</feature>
<evidence type="ECO:0000256" key="9">
    <source>
        <dbReference type="ARBA" id="ARBA00023002"/>
    </source>
</evidence>
<evidence type="ECO:0000256" key="10">
    <source>
        <dbReference type="ARBA" id="ARBA00023008"/>
    </source>
</evidence>
<evidence type="ECO:0000256" key="14">
    <source>
        <dbReference type="SAM" id="MobiDB-lite"/>
    </source>
</evidence>
<dbReference type="GO" id="GO:0005886">
    <property type="term" value="C:plasma membrane"/>
    <property type="evidence" value="ECO:0007669"/>
    <property type="project" value="TreeGrafter"/>
</dbReference>
<evidence type="ECO:0000256" key="8">
    <source>
        <dbReference type="ARBA" id="ARBA00022989"/>
    </source>
</evidence>
<comment type="cofactor">
    <cofactor evidence="1">
        <name>heme b</name>
        <dbReference type="ChEBI" id="CHEBI:60344"/>
    </cofactor>
</comment>
<gene>
    <name evidence="19" type="primary">LOC116937845</name>
</gene>
<keyword evidence="7" id="KW-0967">Endosome</keyword>
<comment type="subcellular location">
    <subcellularLocation>
        <location evidence="3">Endosome membrane</location>
        <topology evidence="3">Multi-pass membrane protein</topology>
    </subcellularLocation>
</comment>
<evidence type="ECO:0000256" key="1">
    <source>
        <dbReference type="ARBA" id="ARBA00001970"/>
    </source>
</evidence>
<dbReference type="InterPro" id="IPR036291">
    <property type="entry name" value="NAD(P)-bd_dom_sf"/>
</dbReference>
<reference evidence="19" key="1">
    <citation type="submission" date="2025-08" db="UniProtKB">
        <authorList>
            <consortium name="RefSeq"/>
        </authorList>
    </citation>
    <scope>IDENTIFICATION</scope>
    <source>
        <tissue evidence="19">Sperm</tissue>
    </source>
</reference>
<keyword evidence="9" id="KW-0560">Oxidoreductase</keyword>
<keyword evidence="5" id="KW-0813">Transport</keyword>
<feature type="domain" description="Ferric oxidoreductase" evidence="16">
    <location>
        <begin position="292"/>
        <end position="436"/>
    </location>
</feature>
<dbReference type="Proteomes" id="UP001318040">
    <property type="component" value="Chromosome 4"/>
</dbReference>
<dbReference type="Pfam" id="PF01794">
    <property type="entry name" value="Ferric_reduct"/>
    <property type="match status" value="1"/>
</dbReference>
<dbReference type="GO" id="GO:0015677">
    <property type="term" value="P:copper ion import"/>
    <property type="evidence" value="ECO:0007669"/>
    <property type="project" value="TreeGrafter"/>
</dbReference>
<feature type="transmembrane region" description="Helical" evidence="15">
    <location>
        <begin position="292"/>
        <end position="315"/>
    </location>
</feature>
<keyword evidence="10" id="KW-0186">Copper</keyword>
<comment type="catalytic activity">
    <reaction evidence="12">
        <text>2 Cu(+) + NADP(+) + H(+) = 2 Cu(2+) + NADPH</text>
        <dbReference type="Rhea" id="RHEA:71771"/>
        <dbReference type="ChEBI" id="CHEBI:15378"/>
        <dbReference type="ChEBI" id="CHEBI:29036"/>
        <dbReference type="ChEBI" id="CHEBI:49552"/>
        <dbReference type="ChEBI" id="CHEBI:57783"/>
        <dbReference type="ChEBI" id="CHEBI:58349"/>
    </reaction>
    <physiologicalReaction direction="right-to-left" evidence="12">
        <dbReference type="Rhea" id="RHEA:71773"/>
    </physiologicalReaction>
</comment>
<dbReference type="SUPFAM" id="SSF51735">
    <property type="entry name" value="NAD(P)-binding Rossmann-fold domains"/>
    <property type="match status" value="1"/>
</dbReference>
<dbReference type="InterPro" id="IPR013130">
    <property type="entry name" value="Fe3_Rdtase_TM_dom"/>
</dbReference>
<dbReference type="InterPro" id="IPR028939">
    <property type="entry name" value="P5C_Rdtase_cat_N"/>
</dbReference>
<dbReference type="GO" id="GO:0010008">
    <property type="term" value="C:endosome membrane"/>
    <property type="evidence" value="ECO:0007669"/>
    <property type="project" value="UniProtKB-SubCell"/>
</dbReference>
<feature type="region of interest" description="Disordered" evidence="14">
    <location>
        <begin position="129"/>
        <end position="156"/>
    </location>
</feature>
<dbReference type="GO" id="GO:0008823">
    <property type="term" value="F:cupric reductase (NADH) activity"/>
    <property type="evidence" value="ECO:0007669"/>
    <property type="project" value="TreeGrafter"/>
</dbReference>
<feature type="domain" description="Pyrroline-5-carboxylate reductase catalytic N-terminal" evidence="17">
    <location>
        <begin position="44"/>
        <end position="129"/>
    </location>
</feature>
<evidence type="ECO:0000256" key="6">
    <source>
        <dbReference type="ARBA" id="ARBA00022692"/>
    </source>
</evidence>
<dbReference type="PANTHER" id="PTHR14239:SF8">
    <property type="entry name" value="METALLOREDUCTASE STEAP3"/>
    <property type="match status" value="1"/>
</dbReference>
<keyword evidence="18" id="KW-1185">Reference proteome</keyword>
<proteinExistence type="inferred from homology"/>
<keyword evidence="5" id="KW-0410">Iron transport</keyword>
<dbReference type="KEGG" id="pmrn:116937845"/>
<evidence type="ECO:0000313" key="19">
    <source>
        <dbReference type="RefSeq" id="XP_032800854.1"/>
    </source>
</evidence>
<evidence type="ECO:0000256" key="4">
    <source>
        <dbReference type="ARBA" id="ARBA00007729"/>
    </source>
</evidence>
<dbReference type="Gene3D" id="3.40.50.720">
    <property type="entry name" value="NAD(P)-binding Rossmann-like Domain"/>
    <property type="match status" value="1"/>
</dbReference>
<evidence type="ECO:0000313" key="18">
    <source>
        <dbReference type="Proteomes" id="UP001318040"/>
    </source>
</evidence>
<evidence type="ECO:0000259" key="17">
    <source>
        <dbReference type="Pfam" id="PF03807"/>
    </source>
</evidence>
<evidence type="ECO:0000256" key="11">
    <source>
        <dbReference type="ARBA" id="ARBA00023136"/>
    </source>
</evidence>
<comment type="catalytic activity">
    <reaction evidence="13">
        <text>2 Fe(2+) + NADP(+) + H(+) = 2 Fe(3+) + NADPH</text>
        <dbReference type="Rhea" id="RHEA:71767"/>
        <dbReference type="ChEBI" id="CHEBI:15378"/>
        <dbReference type="ChEBI" id="CHEBI:29033"/>
        <dbReference type="ChEBI" id="CHEBI:29034"/>
        <dbReference type="ChEBI" id="CHEBI:57783"/>
        <dbReference type="ChEBI" id="CHEBI:58349"/>
    </reaction>
    <physiologicalReaction direction="right-to-left" evidence="13">
        <dbReference type="Rhea" id="RHEA:71769"/>
    </physiologicalReaction>
</comment>
<comment type="cofactor">
    <cofactor evidence="2">
        <name>FAD</name>
        <dbReference type="ChEBI" id="CHEBI:57692"/>
    </cofactor>
</comment>
<evidence type="ECO:0000256" key="13">
    <source>
        <dbReference type="ARBA" id="ARBA00049387"/>
    </source>
</evidence>
<keyword evidence="8 15" id="KW-1133">Transmembrane helix</keyword>
<evidence type="ECO:0000256" key="15">
    <source>
        <dbReference type="SAM" id="Phobius"/>
    </source>
</evidence>
<evidence type="ECO:0000256" key="3">
    <source>
        <dbReference type="ARBA" id="ARBA00004337"/>
    </source>
</evidence>
<dbReference type="InterPro" id="IPR051267">
    <property type="entry name" value="STEAP_metalloreductase"/>
</dbReference>
<sequence length="521" mass="56243">MAVEGTLSVSNSPLISLRNGGPVPGGGGGGTGGAFRPNGNRRSVAILGSGDFARALAARLLSAGYAVAVGSRDPKAAAERMPPQAELLGRAEAAASAPLVVVALHHEHYATLAELGGALAGRVLVDVSNRSPAQRRERRRRKRGGGGGGGGGDGRTQRSNAEFLAEMFPHSHVVKAFNVVSAWALQDGPRDSSKLVPVCGDSVEGRAAVMQLARDLGFAPLDMGALSSAASIETLPLRLFPLWRFPVLLCLALSLFFFLYAFVHEVVHPFAVHGRSEFYKIPVEVVNATLPVVALSLLALVYVPGALAAALQLWHATKWRHFPPWLDRWLRCRKQLGLLAFFYAGLHAIYSLALPLRRSYRYRLLDEAYRQVQSGLTSSSWDEEQVWRMETYISLGIMALGLMVLLAIASLPSVSDALNWREFSFIQSKLGVVALAVSTLHALTFGWRRAFEAEHYHFHLPPVFVLALPLPCATLLARVLLALPCCSRPLERVRRGHEGSPFRGAGGAAARRPIGDITSIV</sequence>
<accession>A0AAJ7WK88</accession>
<keyword evidence="6 15" id="KW-0812">Transmembrane</keyword>
<evidence type="ECO:0000259" key="16">
    <source>
        <dbReference type="Pfam" id="PF01794"/>
    </source>
</evidence>
<keyword evidence="5" id="KW-0408">Iron</keyword>
<evidence type="ECO:0000256" key="2">
    <source>
        <dbReference type="ARBA" id="ARBA00001974"/>
    </source>
</evidence>
<feature type="transmembrane region" description="Helical" evidence="15">
    <location>
        <begin position="336"/>
        <end position="356"/>
    </location>
</feature>
<dbReference type="RefSeq" id="XP_032800854.1">
    <property type="nucleotide sequence ID" value="XM_032944963.1"/>
</dbReference>
<feature type="transmembrane region" description="Helical" evidence="15">
    <location>
        <begin position="391"/>
        <end position="411"/>
    </location>
</feature>
<evidence type="ECO:0000256" key="7">
    <source>
        <dbReference type="ARBA" id="ARBA00022753"/>
    </source>
</evidence>
<organism evidence="18 19">
    <name type="scientific">Petromyzon marinus</name>
    <name type="common">Sea lamprey</name>
    <dbReference type="NCBI Taxonomy" id="7757"/>
    <lineage>
        <taxon>Eukaryota</taxon>
        <taxon>Metazoa</taxon>
        <taxon>Chordata</taxon>
        <taxon>Craniata</taxon>
        <taxon>Vertebrata</taxon>
        <taxon>Cyclostomata</taxon>
        <taxon>Hyperoartia</taxon>
        <taxon>Petromyzontiformes</taxon>
        <taxon>Petromyzontidae</taxon>
        <taxon>Petromyzon</taxon>
    </lineage>
</organism>
<feature type="transmembrane region" description="Helical" evidence="15">
    <location>
        <begin position="242"/>
        <end position="263"/>
    </location>
</feature>
<keyword evidence="11 15" id="KW-0472">Membrane</keyword>
<dbReference type="GO" id="GO:0006826">
    <property type="term" value="P:iron ion transport"/>
    <property type="evidence" value="ECO:0007669"/>
    <property type="project" value="UniProtKB-KW"/>
</dbReference>
<feature type="compositionally biased region" description="Gly residues" evidence="14">
    <location>
        <begin position="22"/>
        <end position="33"/>
    </location>
</feature>